<evidence type="ECO:0000313" key="2">
    <source>
        <dbReference type="Proteomes" id="UP000245626"/>
    </source>
</evidence>
<proteinExistence type="predicted"/>
<dbReference type="EMBL" id="KZ819882">
    <property type="protein sequence ID" value="PWN50973.1"/>
    <property type="molecule type" value="Genomic_DNA"/>
</dbReference>
<name>A0ACD0NYQ9_9BASI</name>
<dbReference type="Proteomes" id="UP000245626">
    <property type="component" value="Unassembled WGS sequence"/>
</dbReference>
<organism evidence="1 2">
    <name type="scientific">Violaceomyces palustris</name>
    <dbReference type="NCBI Taxonomy" id="1673888"/>
    <lineage>
        <taxon>Eukaryota</taxon>
        <taxon>Fungi</taxon>
        <taxon>Dikarya</taxon>
        <taxon>Basidiomycota</taxon>
        <taxon>Ustilaginomycotina</taxon>
        <taxon>Ustilaginomycetes</taxon>
        <taxon>Violaceomycetales</taxon>
        <taxon>Violaceomycetaceae</taxon>
        <taxon>Violaceomyces</taxon>
    </lineage>
</organism>
<reference evidence="1 2" key="1">
    <citation type="journal article" date="2018" name="Mol. Biol. Evol.">
        <title>Broad Genomic Sampling Reveals a Smut Pathogenic Ancestry of the Fungal Clade Ustilaginomycotina.</title>
        <authorList>
            <person name="Kijpornyongpan T."/>
            <person name="Mondo S.J."/>
            <person name="Barry K."/>
            <person name="Sandor L."/>
            <person name="Lee J."/>
            <person name="Lipzen A."/>
            <person name="Pangilinan J."/>
            <person name="LaButti K."/>
            <person name="Hainaut M."/>
            <person name="Henrissat B."/>
            <person name="Grigoriev I.V."/>
            <person name="Spatafora J.W."/>
            <person name="Aime M.C."/>
        </authorList>
    </citation>
    <scope>NUCLEOTIDE SEQUENCE [LARGE SCALE GENOMIC DNA]</scope>
    <source>
        <strain evidence="1 2">SA 807</strain>
    </source>
</reference>
<keyword evidence="2" id="KW-1185">Reference proteome</keyword>
<gene>
    <name evidence="1" type="ORF">IE53DRAFT_386707</name>
</gene>
<evidence type="ECO:0000313" key="1">
    <source>
        <dbReference type="EMBL" id="PWN50973.1"/>
    </source>
</evidence>
<protein>
    <submittedName>
        <fullName evidence="1">Uncharacterized protein</fullName>
    </submittedName>
</protein>
<sequence length="84" mass="9225">MEVDWGGEWQPSSSVGPGVVATVGTLLGIIHLTEICEDSLKDRSDRPSFPPPKKWKGKEWHATLPQPSLYPSTLSKPWIRGSLG</sequence>
<accession>A0ACD0NYQ9</accession>